<evidence type="ECO:0000313" key="1">
    <source>
        <dbReference type="EMBL" id="QBK92842.1"/>
    </source>
</evidence>
<protein>
    <submittedName>
        <fullName evidence="1">Uncharacterized protein</fullName>
    </submittedName>
</protein>
<reference evidence="1" key="1">
    <citation type="journal article" date="2019" name="MBio">
        <title>Virus Genomes from Deep Sea Sediments Expand the Ocean Megavirome and Support Independent Origins of Viral Gigantism.</title>
        <authorList>
            <person name="Backstrom D."/>
            <person name="Yutin N."/>
            <person name="Jorgensen S.L."/>
            <person name="Dharamshi J."/>
            <person name="Homa F."/>
            <person name="Zaremba-Niedwiedzka K."/>
            <person name="Spang A."/>
            <person name="Wolf Y.I."/>
            <person name="Koonin E.V."/>
            <person name="Ettema T.J."/>
        </authorList>
    </citation>
    <scope>NUCLEOTIDE SEQUENCE</scope>
</reference>
<organism evidence="1">
    <name type="scientific">Pithovirus LCPAC401</name>
    <dbReference type="NCBI Taxonomy" id="2506595"/>
    <lineage>
        <taxon>Viruses</taxon>
        <taxon>Pithoviruses</taxon>
    </lineage>
</organism>
<sequence>MGLTTNFNKAKKFLEQVKYGEDNPGGIFLLKLDEETGEFREEDFVESKNINQCSLREITQEEIKRELPEKLFVLNANGGYEIEHRIFISEESLLENLGFYHEQYGRLFSSFGSYINNFAAYVLFNNVIEGSWCKPNISFEEAIEDVKLIDDFIIEIKLEEITDLDGMKSIGEIYIPRIKRKNLRKAFDLAKQFIKIVLD</sequence>
<gene>
    <name evidence="1" type="ORF">LCPAC401_04800</name>
</gene>
<proteinExistence type="predicted"/>
<accession>A0A481ZBW9</accession>
<dbReference type="EMBL" id="MK500585">
    <property type="protein sequence ID" value="QBK92842.1"/>
    <property type="molecule type" value="Genomic_DNA"/>
</dbReference>
<name>A0A481ZBW9_9VIRU</name>